<feature type="compositionally biased region" description="Basic and acidic residues" evidence="1">
    <location>
        <begin position="121"/>
        <end position="130"/>
    </location>
</feature>
<name>A0AAD7HKI0_9AGAR</name>
<dbReference type="Proteomes" id="UP001215598">
    <property type="component" value="Unassembled WGS sequence"/>
</dbReference>
<protein>
    <submittedName>
        <fullName evidence="2">Uncharacterized protein</fullName>
    </submittedName>
</protein>
<evidence type="ECO:0000313" key="2">
    <source>
        <dbReference type="EMBL" id="KAJ7722804.1"/>
    </source>
</evidence>
<feature type="region of interest" description="Disordered" evidence="1">
    <location>
        <begin position="98"/>
        <end position="135"/>
    </location>
</feature>
<gene>
    <name evidence="2" type="ORF">B0H16DRAFT_1473152</name>
</gene>
<dbReference type="EMBL" id="JARKIB010000216">
    <property type="protein sequence ID" value="KAJ7722804.1"/>
    <property type="molecule type" value="Genomic_DNA"/>
</dbReference>
<accession>A0AAD7HKI0</accession>
<comment type="caution">
    <text evidence="2">The sequence shown here is derived from an EMBL/GenBank/DDBJ whole genome shotgun (WGS) entry which is preliminary data.</text>
</comment>
<proteinExistence type="predicted"/>
<evidence type="ECO:0000256" key="1">
    <source>
        <dbReference type="SAM" id="MobiDB-lite"/>
    </source>
</evidence>
<feature type="compositionally biased region" description="Basic residues" evidence="1">
    <location>
        <begin position="166"/>
        <end position="180"/>
    </location>
</feature>
<sequence>MLRRIFVWIFINGRNFDVIGFDWNVIGVNQCLRDRDYDGLKWCRLRHSTSLDCTWRTRHQSKRGSEGGGWNGTAPAMRSPSRGGCPRTADMWAGIRRRRGAQAQTRVGSKECGDSAQRSGGYEREDEGARRGQRGACAAAACTRRGWLRDDVREGGVANEGDVRWHGRKKDTRKTRPKRE</sequence>
<reference evidence="2" key="1">
    <citation type="submission" date="2023-03" db="EMBL/GenBank/DDBJ databases">
        <title>Massive genome expansion in bonnet fungi (Mycena s.s.) driven by repeated elements and novel gene families across ecological guilds.</title>
        <authorList>
            <consortium name="Lawrence Berkeley National Laboratory"/>
            <person name="Harder C.B."/>
            <person name="Miyauchi S."/>
            <person name="Viragh M."/>
            <person name="Kuo A."/>
            <person name="Thoen E."/>
            <person name="Andreopoulos B."/>
            <person name="Lu D."/>
            <person name="Skrede I."/>
            <person name="Drula E."/>
            <person name="Henrissat B."/>
            <person name="Morin E."/>
            <person name="Kohler A."/>
            <person name="Barry K."/>
            <person name="LaButti K."/>
            <person name="Morin E."/>
            <person name="Salamov A."/>
            <person name="Lipzen A."/>
            <person name="Mereny Z."/>
            <person name="Hegedus B."/>
            <person name="Baldrian P."/>
            <person name="Stursova M."/>
            <person name="Weitz H."/>
            <person name="Taylor A."/>
            <person name="Grigoriev I.V."/>
            <person name="Nagy L.G."/>
            <person name="Martin F."/>
            <person name="Kauserud H."/>
        </authorList>
    </citation>
    <scope>NUCLEOTIDE SEQUENCE</scope>
    <source>
        <strain evidence="2">CBHHK182m</strain>
    </source>
</reference>
<organism evidence="2 3">
    <name type="scientific">Mycena metata</name>
    <dbReference type="NCBI Taxonomy" id="1033252"/>
    <lineage>
        <taxon>Eukaryota</taxon>
        <taxon>Fungi</taxon>
        <taxon>Dikarya</taxon>
        <taxon>Basidiomycota</taxon>
        <taxon>Agaricomycotina</taxon>
        <taxon>Agaricomycetes</taxon>
        <taxon>Agaricomycetidae</taxon>
        <taxon>Agaricales</taxon>
        <taxon>Marasmiineae</taxon>
        <taxon>Mycenaceae</taxon>
        <taxon>Mycena</taxon>
    </lineage>
</organism>
<feature type="region of interest" description="Disordered" evidence="1">
    <location>
        <begin position="149"/>
        <end position="180"/>
    </location>
</feature>
<feature type="region of interest" description="Disordered" evidence="1">
    <location>
        <begin position="62"/>
        <end position="85"/>
    </location>
</feature>
<dbReference type="AlphaFoldDB" id="A0AAD7HKI0"/>
<evidence type="ECO:0000313" key="3">
    <source>
        <dbReference type="Proteomes" id="UP001215598"/>
    </source>
</evidence>
<keyword evidence="3" id="KW-1185">Reference proteome</keyword>